<accession>A0A344USW1</accession>
<dbReference type="EC" id="6.2.1.3" evidence="4"/>
<dbReference type="GO" id="GO:0004467">
    <property type="term" value="F:long-chain fatty acid-CoA ligase activity"/>
    <property type="evidence" value="ECO:0007669"/>
    <property type="project" value="UniProtKB-EC"/>
</dbReference>
<protein>
    <submittedName>
        <fullName evidence="4">Long-chain-fatty-acid--CoA ligase FadD15</fullName>
        <ecNumber evidence="4">6.2.1.3</ecNumber>
    </submittedName>
</protein>
<dbReference type="PANTHER" id="PTHR43272">
    <property type="entry name" value="LONG-CHAIN-FATTY-ACID--COA LIGASE"/>
    <property type="match status" value="1"/>
</dbReference>
<name>A0A344USW1_9ACTN</name>
<keyword evidence="5" id="KW-1185">Reference proteome</keyword>
<dbReference type="PROSITE" id="PS00455">
    <property type="entry name" value="AMP_BINDING"/>
    <property type="match status" value="1"/>
</dbReference>
<dbReference type="InterPro" id="IPR020845">
    <property type="entry name" value="AMP-binding_CS"/>
</dbReference>
<dbReference type="PANTHER" id="PTHR43272:SF33">
    <property type="entry name" value="AMP-BINDING DOMAIN-CONTAINING PROTEIN-RELATED"/>
    <property type="match status" value="1"/>
</dbReference>
<dbReference type="KEGG" id="acij:JS278_01181"/>
<proteinExistence type="predicted"/>
<evidence type="ECO:0000313" key="5">
    <source>
        <dbReference type="Proteomes" id="UP000251995"/>
    </source>
</evidence>
<evidence type="ECO:0000313" key="4">
    <source>
        <dbReference type="EMBL" id="AXE38359.1"/>
    </source>
</evidence>
<keyword evidence="2" id="KW-0067">ATP-binding</keyword>
<dbReference type="InterPro" id="IPR042099">
    <property type="entry name" value="ANL_N_sf"/>
</dbReference>
<dbReference type="GO" id="GO:0005524">
    <property type="term" value="F:ATP binding"/>
    <property type="evidence" value="ECO:0007669"/>
    <property type="project" value="UniProtKB-KW"/>
</dbReference>
<dbReference type="CDD" id="cd05907">
    <property type="entry name" value="VL_LC_FACS_like"/>
    <property type="match status" value="1"/>
</dbReference>
<sequence length="638" mass="70837">MTTDTLAVREELLARSARNLGDMLRRRVDQTPDAVAFWYPENKTYGPEEWTPVTWSQIQQDSHEVAAGLLDLGLEREQRVAICADTTLDWIRVDLGIACAGGATTTVYANSNPEDVEYILTASQSSIYVAQNSEQAIKVVGRPALDGLLRHIILVDDDRLIQGAPNSPRRTVAEDDRVMSLAELRERGWKRRRRDPGCVQRVIDAVTPASLSTLIYTSGTTGKPKGVELPHRAWTYMGVAMESWDPLEPGDLQYLWLPLAHVFGKCLLAVQITIGFASAVDGRVDRIVTGMGEVHPTFMCGVPRIFEKVRARVITAGGLAGQVSAWAFKVGSESAPYRLEDRPMPKGLAVRQLVAERLVFSKLKKTMGGRIRMMIAGGAKLSPQVQRWFFAAGIPVVEGYGSTETSAIAFFNVPKKGRFGPRFGTVGAVCPGVEAQIAEDGEVMVRGPIVANGYHDDPERTRKSFEDGWFHTGDIGYFDEADHLVVTDRKRDMIKTSGGKYIAPQHVESTLMGACPYLSQAVVVGEGHKYAVALLTLDHDSLMAWGSRHGRPEKSYEQLTQEPEIRASIQRYVDRANSHLERWETVKKFTLLDHELDGDRGLVTENMKVRRGKVIDEYADQISAMYTDEQSVPFDKED</sequence>
<feature type="domain" description="AMP-dependent synthetase/ligase" evidence="3">
    <location>
        <begin position="24"/>
        <end position="455"/>
    </location>
</feature>
<dbReference type="Proteomes" id="UP000251995">
    <property type="component" value="Chromosome"/>
</dbReference>
<dbReference type="RefSeq" id="WP_114044380.1">
    <property type="nucleotide sequence ID" value="NZ_CP025198.1"/>
</dbReference>
<keyword evidence="4" id="KW-0436">Ligase</keyword>
<organism evidence="4 5">
    <name type="scientific">Acidipropionibacterium virtanenii</name>
    <dbReference type="NCBI Taxonomy" id="2057246"/>
    <lineage>
        <taxon>Bacteria</taxon>
        <taxon>Bacillati</taxon>
        <taxon>Actinomycetota</taxon>
        <taxon>Actinomycetes</taxon>
        <taxon>Propionibacteriales</taxon>
        <taxon>Propionibacteriaceae</taxon>
        <taxon>Acidipropionibacterium</taxon>
    </lineage>
</organism>
<dbReference type="Gene3D" id="3.40.50.12780">
    <property type="entry name" value="N-terminal domain of ligase-like"/>
    <property type="match status" value="1"/>
</dbReference>
<dbReference type="AlphaFoldDB" id="A0A344USW1"/>
<dbReference type="SUPFAM" id="SSF56801">
    <property type="entry name" value="Acetyl-CoA synthetase-like"/>
    <property type="match status" value="1"/>
</dbReference>
<dbReference type="EMBL" id="CP025198">
    <property type="protein sequence ID" value="AXE38359.1"/>
    <property type="molecule type" value="Genomic_DNA"/>
</dbReference>
<keyword evidence="1" id="KW-0547">Nucleotide-binding</keyword>
<dbReference type="Pfam" id="PF00501">
    <property type="entry name" value="AMP-binding"/>
    <property type="match status" value="1"/>
</dbReference>
<gene>
    <name evidence="4" type="ORF">JS278_01181</name>
</gene>
<dbReference type="GO" id="GO:0016020">
    <property type="term" value="C:membrane"/>
    <property type="evidence" value="ECO:0007669"/>
    <property type="project" value="TreeGrafter"/>
</dbReference>
<evidence type="ECO:0000259" key="3">
    <source>
        <dbReference type="Pfam" id="PF00501"/>
    </source>
</evidence>
<evidence type="ECO:0000256" key="2">
    <source>
        <dbReference type="ARBA" id="ARBA00022840"/>
    </source>
</evidence>
<evidence type="ECO:0000256" key="1">
    <source>
        <dbReference type="ARBA" id="ARBA00022741"/>
    </source>
</evidence>
<dbReference type="OrthoDB" id="9803968at2"/>
<dbReference type="InterPro" id="IPR000873">
    <property type="entry name" value="AMP-dep_synth/lig_dom"/>
</dbReference>
<dbReference type="Pfam" id="PF23562">
    <property type="entry name" value="AMP-binding_C_3"/>
    <property type="match status" value="1"/>
</dbReference>
<reference evidence="4 5" key="1">
    <citation type="submission" date="2017-12" db="EMBL/GenBank/DDBJ databases">
        <title>The whole genome sequence of the Acidipropionibacterium virtanenii sp. nov. type strain JS278.</title>
        <authorList>
            <person name="Laine P."/>
            <person name="Deptula P."/>
            <person name="Varmanen P."/>
            <person name="Auvinen P."/>
        </authorList>
    </citation>
    <scope>NUCLEOTIDE SEQUENCE [LARGE SCALE GENOMIC DNA]</scope>
    <source>
        <strain evidence="4 5">JS278</strain>
    </source>
</reference>